<dbReference type="Gene3D" id="3.40.50.12500">
    <property type="match status" value="1"/>
</dbReference>
<dbReference type="PANTHER" id="PTHR42704">
    <property type="entry name" value="RIBULOSE BISPHOSPHATE CARBOXYLASE"/>
    <property type="match status" value="1"/>
</dbReference>
<dbReference type="Pfam" id="PF00016">
    <property type="entry name" value="RuBisCO_large"/>
    <property type="match status" value="1"/>
</dbReference>
<evidence type="ECO:0000313" key="7">
    <source>
        <dbReference type="EMBL" id="MDG0813322.1"/>
    </source>
</evidence>
<evidence type="ECO:0000256" key="2">
    <source>
        <dbReference type="ARBA" id="ARBA00022723"/>
    </source>
</evidence>
<dbReference type="InterPro" id="IPR000685">
    <property type="entry name" value="RuBisCO_lsu_C"/>
</dbReference>
<dbReference type="InterPro" id="IPR036376">
    <property type="entry name" value="RuBisCO_lsu_C_sf"/>
</dbReference>
<dbReference type="SFLD" id="SFLDG00301">
    <property type="entry name" value="RuBisCO-like_proteins"/>
    <property type="match status" value="1"/>
</dbReference>
<proteinExistence type="inferred from homology"/>
<dbReference type="Pfam" id="PF01177">
    <property type="entry name" value="Asp_Glu_race"/>
    <property type="match status" value="1"/>
</dbReference>
<dbReference type="SFLD" id="SFLDS00014">
    <property type="entry name" value="RuBisCO"/>
    <property type="match status" value="1"/>
</dbReference>
<evidence type="ECO:0000256" key="4">
    <source>
        <dbReference type="ARBA" id="ARBA00038414"/>
    </source>
</evidence>
<accession>A0A9X4L4J5</accession>
<dbReference type="Proteomes" id="UP001153404">
    <property type="component" value="Unassembled WGS sequence"/>
</dbReference>
<evidence type="ECO:0000256" key="3">
    <source>
        <dbReference type="ARBA" id="ARBA00022842"/>
    </source>
</evidence>
<dbReference type="PANTHER" id="PTHR42704:SF17">
    <property type="entry name" value="RIBULOSE BISPHOSPHATE CARBOXYLASE LARGE CHAIN"/>
    <property type="match status" value="1"/>
</dbReference>
<dbReference type="SUPFAM" id="SSF51649">
    <property type="entry name" value="RuBisCo, C-terminal domain"/>
    <property type="match status" value="1"/>
</dbReference>
<dbReference type="InterPro" id="IPR015942">
    <property type="entry name" value="Asp/Glu/hydantoin_racemase"/>
</dbReference>
<dbReference type="GO" id="GO:0000287">
    <property type="term" value="F:magnesium ion binding"/>
    <property type="evidence" value="ECO:0007669"/>
    <property type="project" value="InterPro"/>
</dbReference>
<dbReference type="PROSITE" id="PS00157">
    <property type="entry name" value="RUBISCO_LARGE"/>
    <property type="match status" value="1"/>
</dbReference>
<evidence type="ECO:0000259" key="6">
    <source>
        <dbReference type="Pfam" id="PF02788"/>
    </source>
</evidence>
<evidence type="ECO:0000256" key="1">
    <source>
        <dbReference type="ARBA" id="ARBA00001946"/>
    </source>
</evidence>
<keyword evidence="3" id="KW-0460">Magnesium</keyword>
<dbReference type="SUPFAM" id="SSF54966">
    <property type="entry name" value="RuBisCO, large subunit, small (N-terminal) domain"/>
    <property type="match status" value="1"/>
</dbReference>
<dbReference type="EMBL" id="JAPDIA010000008">
    <property type="protein sequence ID" value="MDG0813322.1"/>
    <property type="molecule type" value="Genomic_DNA"/>
</dbReference>
<comment type="cofactor">
    <cofactor evidence="1">
        <name>Mg(2+)</name>
        <dbReference type="ChEBI" id="CHEBI:18420"/>
    </cofactor>
</comment>
<dbReference type="AlphaFoldDB" id="A0A9X4L4J5"/>
<organism evidence="7 8">
    <name type="scientific">Cohnella rhizosphaerae</name>
    <dbReference type="NCBI Taxonomy" id="1457232"/>
    <lineage>
        <taxon>Bacteria</taxon>
        <taxon>Bacillati</taxon>
        <taxon>Bacillota</taxon>
        <taxon>Bacilli</taxon>
        <taxon>Bacillales</taxon>
        <taxon>Paenibacillaceae</taxon>
        <taxon>Cohnella</taxon>
    </lineage>
</organism>
<evidence type="ECO:0000313" key="8">
    <source>
        <dbReference type="Proteomes" id="UP001153404"/>
    </source>
</evidence>
<dbReference type="GO" id="GO:0016984">
    <property type="term" value="F:ribulose-bisphosphate carboxylase activity"/>
    <property type="evidence" value="ECO:0007669"/>
    <property type="project" value="InterPro"/>
</dbReference>
<dbReference type="Gene3D" id="3.30.70.150">
    <property type="entry name" value="RuBisCO large subunit, N-terminal domain"/>
    <property type="match status" value="1"/>
</dbReference>
<dbReference type="InterPro" id="IPR053714">
    <property type="entry name" value="Iso_Racemase_Enz_sf"/>
</dbReference>
<dbReference type="GO" id="GO:0047661">
    <property type="term" value="F:amino-acid racemase activity"/>
    <property type="evidence" value="ECO:0007669"/>
    <property type="project" value="InterPro"/>
</dbReference>
<feature type="domain" description="Ribulose bisphosphate carboxylase large subunit C-terminal" evidence="5">
    <location>
        <begin position="378"/>
        <end position="654"/>
    </location>
</feature>
<dbReference type="GO" id="GO:0015977">
    <property type="term" value="P:carbon fixation"/>
    <property type="evidence" value="ECO:0007669"/>
    <property type="project" value="InterPro"/>
</dbReference>
<protein>
    <submittedName>
        <fullName evidence="7">RuBisCO large subunit C-terminal-like domain-containing protein</fullName>
    </submittedName>
</protein>
<gene>
    <name evidence="7" type="ORF">OMP40_31585</name>
</gene>
<dbReference type="InterPro" id="IPR017443">
    <property type="entry name" value="RuBisCO_lsu_fd_N"/>
</dbReference>
<evidence type="ECO:0000259" key="5">
    <source>
        <dbReference type="Pfam" id="PF00016"/>
    </source>
</evidence>
<sequence>MRTVVAVYTGQGLADPLKKVFQELLPDVRLVNIIDDSLIGDVVKAGHVPPGVARRLVQYYHNGEELGADVILNTCSSVGEVADDARKLIGVPIVKIDQAMAAKAAAGYDRIAVLATLPSTLEPTMRLIEKEAAAAGRAVTLVNGLAAGAFEALNGGSPEDHDRLILETAQRVAGDADAIVLAQGSMARMEQKLAEATGKPVLSSPRLGVEQVRETLEGLARAGGGRAMSGGANGKQAAAGTERVFAEYFVETPWTLARAAEVIAGEQSTGTFTAVPGETLALKDRHGARIEQIVPLEDAAAPLLPGAKPPAGHDGRYRRGRITVSYPIVNFGPSIPNLMSAIAGNLFELQELSGLRLLDIELPDAFAARYPGPKFGLAGTRRLTGVHGRPILGSIVKPSVGLSAQELGSLVYELAVAGLDFIKDDELNANPPYLPLEQKVRAVMDAIERAADATGKKTMYAFNITGDIDEMRRHHDVVVEAGGNCVMASVMSVGFAGLAHLNGYSEVPIHAHRNQWGMLTRSPGLGMEFTAFQKLCRLAGADHLHVNGLNSKFYESNESVARSIGACAAPLFGGYETVPVVSSAQWAGSAPPTYAAIRSVDVMHLAGGGMLAHPDGPAAGFASMRQGWEAAAAGIPLETYAATHPELARAIEKYGKG</sequence>
<feature type="domain" description="Ribulose bisphosphate carboxylase large subunit ferrodoxin-like N-terminal" evidence="6">
    <location>
        <begin position="254"/>
        <end position="365"/>
    </location>
</feature>
<dbReference type="Pfam" id="PF02788">
    <property type="entry name" value="RuBisCO_large_N"/>
    <property type="match status" value="1"/>
</dbReference>
<dbReference type="CDD" id="cd08207">
    <property type="entry name" value="RLP_NonPhot"/>
    <property type="match status" value="1"/>
</dbReference>
<dbReference type="Gene3D" id="3.20.20.110">
    <property type="entry name" value="Ribulose bisphosphate carboxylase, large subunit, C-terminal domain"/>
    <property type="match status" value="1"/>
</dbReference>
<dbReference type="InterPro" id="IPR020878">
    <property type="entry name" value="RuBisCo_large_chain_AS"/>
</dbReference>
<keyword evidence="8" id="KW-1185">Reference proteome</keyword>
<comment type="caution">
    <text evidence="7">The sequence shown here is derived from an EMBL/GenBank/DDBJ whole genome shotgun (WGS) entry which is preliminary data.</text>
</comment>
<keyword evidence="2" id="KW-0479">Metal-binding</keyword>
<comment type="similarity">
    <text evidence="4">Belongs to the HyuE racemase family.</text>
</comment>
<reference evidence="7" key="1">
    <citation type="submission" date="2022-10" db="EMBL/GenBank/DDBJ databases">
        <title>Comparative genomic analysis of Cohnella hashimotonis sp. nov., isolated from the International Space Station.</title>
        <authorList>
            <person name="Simpson A."/>
            <person name="Venkateswaran K."/>
        </authorList>
    </citation>
    <scope>NUCLEOTIDE SEQUENCE</scope>
    <source>
        <strain evidence="7">DSM 28161</strain>
    </source>
</reference>
<dbReference type="RefSeq" id="WP_277537189.1">
    <property type="nucleotide sequence ID" value="NZ_JAPDIA010000008.1"/>
</dbReference>
<name>A0A9X4L4J5_9BACL</name>
<dbReference type="InterPro" id="IPR033966">
    <property type="entry name" value="RuBisCO"/>
</dbReference>
<dbReference type="InterPro" id="IPR036422">
    <property type="entry name" value="RuBisCO_lsu_N_sf"/>
</dbReference>